<dbReference type="Proteomes" id="UP000000488">
    <property type="component" value="Chromosome"/>
</dbReference>
<dbReference type="STRING" id="483219.LILAB_08325"/>
<dbReference type="EMBL" id="CP002830">
    <property type="protein sequence ID" value="AEI63576.1"/>
    <property type="molecule type" value="Genomic_DNA"/>
</dbReference>
<dbReference type="AlphaFoldDB" id="F8CFG6"/>
<dbReference type="KEGG" id="mfu:LILAB_08325"/>
<evidence type="ECO:0000313" key="1">
    <source>
        <dbReference type="EMBL" id="AEI63576.1"/>
    </source>
</evidence>
<organism evidence="1 2">
    <name type="scientific">Myxococcus fulvus (strain ATCC BAA-855 / HW-1)</name>
    <dbReference type="NCBI Taxonomy" id="483219"/>
    <lineage>
        <taxon>Bacteria</taxon>
        <taxon>Pseudomonadati</taxon>
        <taxon>Myxococcota</taxon>
        <taxon>Myxococcia</taxon>
        <taxon>Myxococcales</taxon>
        <taxon>Cystobacterineae</taxon>
        <taxon>Myxococcaceae</taxon>
        <taxon>Myxococcus</taxon>
    </lineage>
</organism>
<reference evidence="1 2" key="1">
    <citation type="journal article" date="2011" name="J. Bacteriol.">
        <title>Genome sequence of the halotolerant marine bacterium Myxococcus fulvus HW-1.</title>
        <authorList>
            <person name="Li Z.F."/>
            <person name="Li X."/>
            <person name="Liu H."/>
            <person name="Liu X."/>
            <person name="Han K."/>
            <person name="Wu Z.H."/>
            <person name="Hu W."/>
            <person name="Li F.F."/>
            <person name="Li Y.Z."/>
        </authorList>
    </citation>
    <scope>NUCLEOTIDE SEQUENCE [LARGE SCALE GENOMIC DNA]</scope>
    <source>
        <strain evidence="2">ATCC BAA-855 / HW-1</strain>
    </source>
</reference>
<sequence length="107" mass="12084">MELLPFVLLDKRGRRVPDAYVIANPLMRVRCLDVERSKVRRRTGRPGQIVEIKSLHLCDEAIPEDAQLFRLEELPKLMVLRSDLLEAFQQAGLTGLAVHPTGTEIPG</sequence>
<proteinExistence type="predicted"/>
<accession>F8CFG6</accession>
<name>F8CFG6_MYXFH</name>
<dbReference type="HOGENOM" id="CLU_2207173_0_0_7"/>
<evidence type="ECO:0000313" key="2">
    <source>
        <dbReference type="Proteomes" id="UP000000488"/>
    </source>
</evidence>
<gene>
    <name evidence="1" type="ordered locus">LILAB_08325</name>
</gene>
<protein>
    <submittedName>
        <fullName evidence="1">Uncharacterized protein</fullName>
    </submittedName>
</protein>